<accession>A0A0V8M3Z1</accession>
<gene>
    <name evidence="1" type="ORF">DA01_03030</name>
</gene>
<dbReference type="Proteomes" id="UP000053577">
    <property type="component" value="Unassembled WGS sequence"/>
</dbReference>
<dbReference type="RefSeq" id="WP_058292343.1">
    <property type="nucleotide sequence ID" value="NZ_JGYD01000011.1"/>
</dbReference>
<comment type="caution">
    <text evidence="1">The sequence shown here is derived from an EMBL/GenBank/DDBJ whole genome shotgun (WGS) entry which is preliminary data.</text>
</comment>
<protein>
    <submittedName>
        <fullName evidence="1">Uncharacterized protein</fullName>
    </submittedName>
</protein>
<evidence type="ECO:0000313" key="2">
    <source>
        <dbReference type="Proteomes" id="UP000053577"/>
    </source>
</evidence>
<organism evidence="1 2">
    <name type="scientific">Dehalococcoides mccartyi</name>
    <dbReference type="NCBI Taxonomy" id="61435"/>
    <lineage>
        <taxon>Bacteria</taxon>
        <taxon>Bacillati</taxon>
        <taxon>Chloroflexota</taxon>
        <taxon>Dehalococcoidia</taxon>
        <taxon>Dehalococcoidales</taxon>
        <taxon>Dehalococcoidaceae</taxon>
        <taxon>Dehalococcoides</taxon>
    </lineage>
</organism>
<dbReference type="AlphaFoldDB" id="A0A0V8M3Z1"/>
<sequence>MDSEHQYYVILTHTIPVTTYTLIGEHKLRPVKTLRKMFEGYGHIIPHHLPAVMTLDHLSTASDTIWKQLVMFHSFLCDDSETYDYSERSWKKDYGESELHFVHNQDYFFETIDLGNKQLKRKLKRKRVNAIDFDDFHIKVYPTTKETLEEEPVSAENEALTLTEALSVAKEVTPEYEVSVRYNKAFQVFCNLRSIDKKLYNQICLYVFAGNLREFSEVYHNDNAPIAFYISILESQAGDPPTCRELLHCNRCGRDILNHGTPIEEHFIGKYGTSFKELRKIRHKFFHQGEYSSGREELWNIYDQRDDARHLIDHPELIQELDKKEEDLDYFGNEVERLQKITRRTLIESFMRHYGNRIPRP</sequence>
<reference evidence="1 2" key="1">
    <citation type="journal article" date="2015" name="Sci. Rep.">
        <title>A comparative genomics and reductive dehalogenase gene transcription study of two chloroethene-respiring bacteria, Dehalococcoides mccartyi strains MB and 11a.</title>
        <authorList>
            <person name="Low A."/>
            <person name="Shen Z."/>
            <person name="Cheng D."/>
            <person name="Rogers M.J."/>
            <person name="Lee P.K."/>
            <person name="He J."/>
        </authorList>
    </citation>
    <scope>NUCLEOTIDE SEQUENCE [LARGE SCALE GENOMIC DNA]</scope>
    <source>
        <strain evidence="1 2">MB</strain>
    </source>
</reference>
<name>A0A0V8M3Z1_9CHLR</name>
<dbReference type="EMBL" id="JGYD01000011">
    <property type="protein sequence ID" value="KSV18491.1"/>
    <property type="molecule type" value="Genomic_DNA"/>
</dbReference>
<dbReference type="PATRIC" id="fig|61435.5.peg.608"/>
<evidence type="ECO:0000313" key="1">
    <source>
        <dbReference type="EMBL" id="KSV18491.1"/>
    </source>
</evidence>
<proteinExistence type="predicted"/>